<feature type="transmembrane region" description="Helical" evidence="1">
    <location>
        <begin position="20"/>
        <end position="39"/>
    </location>
</feature>
<gene>
    <name evidence="2" type="ORF">N1F79_12335</name>
</gene>
<keyword evidence="3" id="KW-1185">Reference proteome</keyword>
<evidence type="ECO:0000313" key="3">
    <source>
        <dbReference type="Proteomes" id="UP001337305"/>
    </source>
</evidence>
<name>A0ABU7XTS4_9FLAO</name>
<feature type="transmembrane region" description="Helical" evidence="1">
    <location>
        <begin position="51"/>
        <end position="71"/>
    </location>
</feature>
<keyword evidence="1" id="KW-0812">Transmembrane</keyword>
<dbReference type="Proteomes" id="UP001337305">
    <property type="component" value="Unassembled WGS sequence"/>
</dbReference>
<sequence length="72" mass="7797">MGHFIFKLVLEGNMNLDGLVYLILAIMLGPAILLAIIGFAIREKNKKAAKVLFILAAVYVIISFGICGGMML</sequence>
<reference evidence="2 3" key="1">
    <citation type="submission" date="2022-09" db="EMBL/GenBank/DDBJ databases">
        <title>Genome sequencing of Flavivirga sp. MEBiC05379.</title>
        <authorList>
            <person name="Oh H.-M."/>
            <person name="Kwon K.K."/>
            <person name="Park M.J."/>
            <person name="Yang S.-H."/>
        </authorList>
    </citation>
    <scope>NUCLEOTIDE SEQUENCE [LARGE SCALE GENOMIC DNA]</scope>
    <source>
        <strain evidence="2 3">MEBiC05379</strain>
    </source>
</reference>
<protein>
    <submittedName>
        <fullName evidence="2">Uncharacterized protein</fullName>
    </submittedName>
</protein>
<comment type="caution">
    <text evidence="2">The sequence shown here is derived from an EMBL/GenBank/DDBJ whole genome shotgun (WGS) entry which is preliminary data.</text>
</comment>
<keyword evidence="1" id="KW-1133">Transmembrane helix</keyword>
<keyword evidence="1" id="KW-0472">Membrane</keyword>
<organism evidence="2 3">
    <name type="scientific">Flavivirga spongiicola</name>
    <dbReference type="NCBI Taxonomy" id="421621"/>
    <lineage>
        <taxon>Bacteria</taxon>
        <taxon>Pseudomonadati</taxon>
        <taxon>Bacteroidota</taxon>
        <taxon>Flavobacteriia</taxon>
        <taxon>Flavobacteriales</taxon>
        <taxon>Flavobacteriaceae</taxon>
        <taxon>Flavivirga</taxon>
    </lineage>
</organism>
<evidence type="ECO:0000313" key="2">
    <source>
        <dbReference type="EMBL" id="MEF3833923.1"/>
    </source>
</evidence>
<proteinExistence type="predicted"/>
<dbReference type="EMBL" id="JAODOP010000004">
    <property type="protein sequence ID" value="MEF3833923.1"/>
    <property type="molecule type" value="Genomic_DNA"/>
</dbReference>
<dbReference type="RefSeq" id="WP_303306262.1">
    <property type="nucleotide sequence ID" value="NZ_JAODOP010000004.1"/>
</dbReference>
<evidence type="ECO:0000256" key="1">
    <source>
        <dbReference type="SAM" id="Phobius"/>
    </source>
</evidence>
<accession>A0ABU7XTS4</accession>